<accession>A0A6D2GCA0</accession>
<gene>
    <name evidence="1" type="primary">nagB_2</name>
    <name evidence="1" type="ORF">NCTC5773_03508</name>
</gene>
<dbReference type="GO" id="GO:0042802">
    <property type="term" value="F:identical protein binding"/>
    <property type="evidence" value="ECO:0007669"/>
    <property type="project" value="TreeGrafter"/>
</dbReference>
<dbReference type="Proteomes" id="UP000267858">
    <property type="component" value="Chromosome"/>
</dbReference>
<dbReference type="GO" id="GO:0016853">
    <property type="term" value="F:isomerase activity"/>
    <property type="evidence" value="ECO:0007669"/>
    <property type="project" value="UniProtKB-KW"/>
</dbReference>
<dbReference type="GO" id="GO:0005737">
    <property type="term" value="C:cytoplasm"/>
    <property type="evidence" value="ECO:0007669"/>
    <property type="project" value="TreeGrafter"/>
</dbReference>
<dbReference type="SUPFAM" id="SSF100950">
    <property type="entry name" value="NagB/RpiA/CoA transferase-like"/>
    <property type="match status" value="1"/>
</dbReference>
<dbReference type="GO" id="GO:0006046">
    <property type="term" value="P:N-acetylglucosamine catabolic process"/>
    <property type="evidence" value="ECO:0007669"/>
    <property type="project" value="TreeGrafter"/>
</dbReference>
<dbReference type="PANTHER" id="PTHR11280:SF5">
    <property type="entry name" value="GLUCOSAMINE-6-PHOSPHATE ISOMERASE"/>
    <property type="match status" value="1"/>
</dbReference>
<proteinExistence type="predicted"/>
<evidence type="ECO:0000313" key="2">
    <source>
        <dbReference type="Proteomes" id="UP000267858"/>
    </source>
</evidence>
<dbReference type="GO" id="GO:0006043">
    <property type="term" value="P:glucosamine catabolic process"/>
    <property type="evidence" value="ECO:0007669"/>
    <property type="project" value="TreeGrafter"/>
</dbReference>
<dbReference type="EC" id="3.5.99.6" evidence="1"/>
<organism evidence="1 2">
    <name type="scientific">Salmonella enterica subsp. salamae</name>
    <dbReference type="NCBI Taxonomy" id="59202"/>
    <lineage>
        <taxon>Bacteria</taxon>
        <taxon>Pseudomonadati</taxon>
        <taxon>Pseudomonadota</taxon>
        <taxon>Gammaproteobacteria</taxon>
        <taxon>Enterobacterales</taxon>
        <taxon>Enterobacteriaceae</taxon>
        <taxon>Salmonella</taxon>
    </lineage>
</organism>
<reference evidence="1 2" key="1">
    <citation type="submission" date="2018-12" db="EMBL/GenBank/DDBJ databases">
        <authorList>
            <consortium name="Pathogen Informatics"/>
        </authorList>
    </citation>
    <scope>NUCLEOTIDE SEQUENCE [LARGE SCALE GENOMIC DNA]</scope>
    <source>
        <strain evidence="1 2">NCTC5773</strain>
    </source>
</reference>
<protein>
    <submittedName>
        <fullName evidence="1">Glucosamine-6-phosphate isomerase</fullName>
        <ecNumber evidence="1">3.5.99.6</ecNumber>
    </submittedName>
</protein>
<keyword evidence="1" id="KW-0413">Isomerase</keyword>
<dbReference type="GO" id="GO:0004342">
    <property type="term" value="F:glucosamine-6-phosphate deaminase activity"/>
    <property type="evidence" value="ECO:0007669"/>
    <property type="project" value="UniProtKB-EC"/>
</dbReference>
<dbReference type="EMBL" id="LR134141">
    <property type="protein sequence ID" value="VEA05036.1"/>
    <property type="molecule type" value="Genomic_DNA"/>
</dbReference>
<keyword evidence="1" id="KW-0378">Hydrolase</keyword>
<dbReference type="PANTHER" id="PTHR11280">
    <property type="entry name" value="GLUCOSAMINE-6-PHOSPHATE ISOMERASE"/>
    <property type="match status" value="1"/>
</dbReference>
<evidence type="ECO:0000313" key="1">
    <source>
        <dbReference type="EMBL" id="VEA05036.1"/>
    </source>
</evidence>
<dbReference type="GO" id="GO:0019262">
    <property type="term" value="P:N-acetylneuraminate catabolic process"/>
    <property type="evidence" value="ECO:0007669"/>
    <property type="project" value="TreeGrafter"/>
</dbReference>
<dbReference type="InterPro" id="IPR037171">
    <property type="entry name" value="NagB/RpiA_transferase-like"/>
</dbReference>
<sequence length="114" mass="12651">MASRTRIKTLTHDTRVANSRFFDGDVNQVPKYALTVGVGTLLDAEEVMILVLGHQKAQALQAAVEGNVNHMWTISCLQLHPKAVVVCDEPSTMELKVKTLKYFNELEAENIKGL</sequence>
<dbReference type="InterPro" id="IPR004547">
    <property type="entry name" value="Glucosamine6P_isomerase"/>
</dbReference>
<dbReference type="Gene3D" id="3.40.50.1360">
    <property type="match status" value="1"/>
</dbReference>
<name>A0A6D2GCA0_SALER</name>
<dbReference type="AlphaFoldDB" id="A0A6D2GCA0"/>